<feature type="non-terminal residue" evidence="3">
    <location>
        <position position="1"/>
    </location>
</feature>
<organism evidence="3 4">
    <name type="scientific">Gossypium stocksii</name>
    <dbReference type="NCBI Taxonomy" id="47602"/>
    <lineage>
        <taxon>Eukaryota</taxon>
        <taxon>Viridiplantae</taxon>
        <taxon>Streptophyta</taxon>
        <taxon>Embryophyta</taxon>
        <taxon>Tracheophyta</taxon>
        <taxon>Spermatophyta</taxon>
        <taxon>Magnoliopsida</taxon>
        <taxon>eudicotyledons</taxon>
        <taxon>Gunneridae</taxon>
        <taxon>Pentapetalae</taxon>
        <taxon>rosids</taxon>
        <taxon>malvids</taxon>
        <taxon>Malvales</taxon>
        <taxon>Malvaceae</taxon>
        <taxon>Malvoideae</taxon>
        <taxon>Gossypium</taxon>
    </lineage>
</organism>
<evidence type="ECO:0000256" key="1">
    <source>
        <dbReference type="SAM" id="Coils"/>
    </source>
</evidence>
<evidence type="ECO:0000256" key="2">
    <source>
        <dbReference type="SAM" id="Phobius"/>
    </source>
</evidence>
<evidence type="ECO:0000313" key="4">
    <source>
        <dbReference type="Proteomes" id="UP000828251"/>
    </source>
</evidence>
<keyword evidence="1" id="KW-0175">Coiled coil</keyword>
<name>A0A9D4ALI5_9ROSI</name>
<dbReference type="EMBL" id="JAIQCV010000001">
    <property type="protein sequence ID" value="KAH1129858.1"/>
    <property type="molecule type" value="Genomic_DNA"/>
</dbReference>
<proteinExistence type="predicted"/>
<accession>A0A9D4ALI5</accession>
<keyword evidence="2" id="KW-0472">Membrane</keyword>
<dbReference type="AlphaFoldDB" id="A0A9D4ALI5"/>
<dbReference type="Proteomes" id="UP000828251">
    <property type="component" value="Unassembled WGS sequence"/>
</dbReference>
<gene>
    <name evidence="3" type="ORF">J1N35_001236</name>
</gene>
<keyword evidence="2" id="KW-0812">Transmembrane</keyword>
<reference evidence="3 4" key="1">
    <citation type="journal article" date="2021" name="Plant Biotechnol. J.">
        <title>Multi-omics assisted identification of the key and species-specific regulatory components of drought-tolerant mechanisms in Gossypium stocksii.</title>
        <authorList>
            <person name="Yu D."/>
            <person name="Ke L."/>
            <person name="Zhang D."/>
            <person name="Wu Y."/>
            <person name="Sun Y."/>
            <person name="Mei J."/>
            <person name="Sun J."/>
            <person name="Sun Y."/>
        </authorList>
    </citation>
    <scope>NUCLEOTIDE SEQUENCE [LARGE SCALE GENOMIC DNA]</scope>
    <source>
        <strain evidence="4">cv. E1</strain>
        <tissue evidence="3">Leaf</tissue>
    </source>
</reference>
<keyword evidence="2" id="KW-1133">Transmembrane helix</keyword>
<sequence>KVAQLKDRHWAYVGAIKGEMRENLKKKNVKIKSLQALVDSIKRDKDIEVTLAKEEMDRSISEAKATTRAKVSSTFNGLSMVLFWVFKWLMAHLISLMSCKENYVMQ</sequence>
<evidence type="ECO:0000313" key="3">
    <source>
        <dbReference type="EMBL" id="KAH1129858.1"/>
    </source>
</evidence>
<feature type="transmembrane region" description="Helical" evidence="2">
    <location>
        <begin position="81"/>
        <end position="99"/>
    </location>
</feature>
<feature type="coiled-coil region" evidence="1">
    <location>
        <begin position="17"/>
        <end position="44"/>
    </location>
</feature>
<protein>
    <submittedName>
        <fullName evidence="3">Uncharacterized protein</fullName>
    </submittedName>
</protein>
<comment type="caution">
    <text evidence="3">The sequence shown here is derived from an EMBL/GenBank/DDBJ whole genome shotgun (WGS) entry which is preliminary data.</text>
</comment>
<keyword evidence="4" id="KW-1185">Reference proteome</keyword>